<feature type="signal peptide" evidence="4">
    <location>
        <begin position="1"/>
        <end position="24"/>
    </location>
</feature>
<dbReference type="RefSeq" id="WP_110300962.1">
    <property type="nucleotide sequence ID" value="NZ_FMYT01000003.1"/>
</dbReference>
<evidence type="ECO:0000313" key="8">
    <source>
        <dbReference type="Proteomes" id="UP000247389"/>
    </source>
</evidence>
<reference evidence="6 8" key="2">
    <citation type="submission" date="2018-04" db="EMBL/GenBank/DDBJ databases">
        <title>Subsurface microbial communities from deep shales in Ohio and West Virginia, USA.</title>
        <authorList>
            <person name="Wrighton K."/>
        </authorList>
    </citation>
    <scope>NUCLEOTIDE SEQUENCE [LARGE SCALE GENOMIC DNA]</scope>
    <source>
        <strain evidence="6 8">MSL28</strain>
    </source>
</reference>
<evidence type="ECO:0000313" key="6">
    <source>
        <dbReference type="EMBL" id="PXV65139.1"/>
    </source>
</evidence>
<gene>
    <name evidence="6" type="ORF">C8C78_11512</name>
    <name evidence="7" type="ORF">SAMN04488597_10384</name>
</gene>
<evidence type="ECO:0000256" key="2">
    <source>
        <dbReference type="ARBA" id="ARBA00022448"/>
    </source>
</evidence>
<feature type="chain" id="PRO_5033740766" evidence="4">
    <location>
        <begin position="25"/>
        <end position="515"/>
    </location>
</feature>
<dbReference type="Gene3D" id="3.40.190.10">
    <property type="entry name" value="Periplasmic binding protein-like II"/>
    <property type="match status" value="1"/>
</dbReference>
<dbReference type="GO" id="GO:0015833">
    <property type="term" value="P:peptide transport"/>
    <property type="evidence" value="ECO:0007669"/>
    <property type="project" value="TreeGrafter"/>
</dbReference>
<name>A0A1G6JR35_9FIRM</name>
<sequence>MKNKFLILLLLSLFLFSMFSAVQAQETERFVMGIEDEVSNLDPGETTISVNERVASLIFDGLVEYGEANKIVPGIAEDWTISEDGLEYTFNLREGVMFHNGQELTAADVEYTYNRILNPDYGSGLRAKIESIESIEVIDDYTIKFTLSEPYAPFILAMTFGIVPEEYAEEVGDDELGRNPIGAGPFKMEEWDAGNQIILSAFENHWNKVPNIKELVIRSIPESATQAMELRSGGIDFGVNLDVGQLESFTDNPDYQVKSAAGAGINFLGFNFEMEPTHERKFREAVLQAVPFDQIIPQIFGILGERAYSMLPPTIWPEEREFLKENAVGFDPQAAAQKFEELKADGVIPEDYVAQVYVSNSRPNQVKTAEAMVTALNQSGLKAEVNSMEFGTMWDMLGRGEIGMFFLRFVSDPDPDYWLYRFFKSPDEGGSLNRAFYSDEEVDQWLEEARAISDQAKREELYNKVLRKVLIEDLVFHPLAHSTQIYVMQDNVRELEPGNSLLIPLVTPTANVYKE</sequence>
<evidence type="ECO:0000256" key="3">
    <source>
        <dbReference type="ARBA" id="ARBA00022729"/>
    </source>
</evidence>
<dbReference type="Pfam" id="PF00496">
    <property type="entry name" value="SBP_bac_5"/>
    <property type="match status" value="1"/>
</dbReference>
<accession>A0A1G6JR35</accession>
<proteinExistence type="inferred from homology"/>
<dbReference type="PANTHER" id="PTHR30290">
    <property type="entry name" value="PERIPLASMIC BINDING COMPONENT OF ABC TRANSPORTER"/>
    <property type="match status" value="1"/>
</dbReference>
<dbReference type="Proteomes" id="UP000247389">
    <property type="component" value="Unassembled WGS sequence"/>
</dbReference>
<reference evidence="7 9" key="1">
    <citation type="submission" date="2016-10" db="EMBL/GenBank/DDBJ databases">
        <authorList>
            <person name="Varghese N."/>
            <person name="Submissions S."/>
        </authorList>
    </citation>
    <scope>NUCLEOTIDE SEQUENCE [LARGE SCALE GENOMIC DNA]</scope>
    <source>
        <strain evidence="7 9">WG10</strain>
    </source>
</reference>
<dbReference type="InterPro" id="IPR000914">
    <property type="entry name" value="SBP_5_dom"/>
</dbReference>
<evidence type="ECO:0000313" key="7">
    <source>
        <dbReference type="EMBL" id="SDC20446.1"/>
    </source>
</evidence>
<keyword evidence="3 4" id="KW-0732">Signal</keyword>
<dbReference type="InterPro" id="IPR030678">
    <property type="entry name" value="Peptide/Ni-bd"/>
</dbReference>
<dbReference type="CDD" id="cd00995">
    <property type="entry name" value="PBP2_NikA_DppA_OppA_like"/>
    <property type="match status" value="1"/>
</dbReference>
<dbReference type="EMBL" id="QICM01000015">
    <property type="protein sequence ID" value="PXV65139.1"/>
    <property type="molecule type" value="Genomic_DNA"/>
</dbReference>
<evidence type="ECO:0000259" key="5">
    <source>
        <dbReference type="Pfam" id="PF00496"/>
    </source>
</evidence>
<dbReference type="GO" id="GO:1904680">
    <property type="term" value="F:peptide transmembrane transporter activity"/>
    <property type="evidence" value="ECO:0007669"/>
    <property type="project" value="TreeGrafter"/>
</dbReference>
<dbReference type="Proteomes" id="UP000324896">
    <property type="component" value="Unassembled WGS sequence"/>
</dbReference>
<evidence type="ECO:0000256" key="1">
    <source>
        <dbReference type="ARBA" id="ARBA00005695"/>
    </source>
</evidence>
<protein>
    <submittedName>
        <fullName evidence="7">Peptide/nickel transport system substrate-binding protein</fullName>
    </submittedName>
</protein>
<dbReference type="EMBL" id="FMYT01000003">
    <property type="protein sequence ID" value="SDC20446.1"/>
    <property type="molecule type" value="Genomic_DNA"/>
</dbReference>
<organism evidence="7 9">
    <name type="scientific">Halanaerobium congolense</name>
    <dbReference type="NCBI Taxonomy" id="54121"/>
    <lineage>
        <taxon>Bacteria</taxon>
        <taxon>Bacillati</taxon>
        <taxon>Bacillota</taxon>
        <taxon>Clostridia</taxon>
        <taxon>Halanaerobiales</taxon>
        <taxon>Halanaerobiaceae</taxon>
        <taxon>Halanaerobium</taxon>
    </lineage>
</organism>
<dbReference type="SUPFAM" id="SSF53850">
    <property type="entry name" value="Periplasmic binding protein-like II"/>
    <property type="match status" value="1"/>
</dbReference>
<dbReference type="Gene3D" id="3.10.105.10">
    <property type="entry name" value="Dipeptide-binding Protein, Domain 3"/>
    <property type="match status" value="1"/>
</dbReference>
<evidence type="ECO:0000313" key="9">
    <source>
        <dbReference type="Proteomes" id="UP000324896"/>
    </source>
</evidence>
<keyword evidence="2" id="KW-0813">Transport</keyword>
<evidence type="ECO:0000256" key="4">
    <source>
        <dbReference type="SAM" id="SignalP"/>
    </source>
</evidence>
<feature type="domain" description="Solute-binding protein family 5" evidence="5">
    <location>
        <begin position="70"/>
        <end position="427"/>
    </location>
</feature>
<comment type="similarity">
    <text evidence="1">Belongs to the bacterial solute-binding protein 5 family.</text>
</comment>
<dbReference type="PIRSF" id="PIRSF002741">
    <property type="entry name" value="MppA"/>
    <property type="match status" value="1"/>
</dbReference>
<dbReference type="GO" id="GO:0043190">
    <property type="term" value="C:ATP-binding cassette (ABC) transporter complex"/>
    <property type="evidence" value="ECO:0007669"/>
    <property type="project" value="InterPro"/>
</dbReference>
<dbReference type="GO" id="GO:0042597">
    <property type="term" value="C:periplasmic space"/>
    <property type="evidence" value="ECO:0007669"/>
    <property type="project" value="UniProtKB-ARBA"/>
</dbReference>
<dbReference type="PANTHER" id="PTHR30290:SF9">
    <property type="entry name" value="OLIGOPEPTIDE-BINDING PROTEIN APPA"/>
    <property type="match status" value="1"/>
</dbReference>
<dbReference type="AlphaFoldDB" id="A0A1G6JR35"/>
<dbReference type="Gene3D" id="3.90.76.10">
    <property type="entry name" value="Dipeptide-binding Protein, Domain 1"/>
    <property type="match status" value="1"/>
</dbReference>
<dbReference type="InterPro" id="IPR039424">
    <property type="entry name" value="SBP_5"/>
</dbReference>